<evidence type="ECO:0000256" key="5">
    <source>
        <dbReference type="ARBA" id="ARBA00022692"/>
    </source>
</evidence>
<feature type="transmembrane region" description="Helical" evidence="9">
    <location>
        <begin position="106"/>
        <end position="128"/>
    </location>
</feature>
<feature type="transmembrane region" description="Helical" evidence="9">
    <location>
        <begin position="48"/>
        <end position="68"/>
    </location>
</feature>
<keyword evidence="5 9" id="KW-0812">Transmembrane</keyword>
<organism evidence="10 11">
    <name type="scientific">Nakamurella flava</name>
    <dbReference type="NCBI Taxonomy" id="2576308"/>
    <lineage>
        <taxon>Bacteria</taxon>
        <taxon>Bacillati</taxon>
        <taxon>Actinomycetota</taxon>
        <taxon>Actinomycetes</taxon>
        <taxon>Nakamurellales</taxon>
        <taxon>Nakamurellaceae</taxon>
        <taxon>Nakamurella</taxon>
    </lineage>
</organism>
<keyword evidence="6 9" id="KW-1133">Transmembrane helix</keyword>
<keyword evidence="7 9" id="KW-0472">Membrane</keyword>
<evidence type="ECO:0000256" key="1">
    <source>
        <dbReference type="ARBA" id="ARBA00004651"/>
    </source>
</evidence>
<dbReference type="PANTHER" id="PTHR21716">
    <property type="entry name" value="TRANSMEMBRANE PROTEIN"/>
    <property type="match status" value="1"/>
</dbReference>
<dbReference type="PANTHER" id="PTHR21716:SF53">
    <property type="entry name" value="PERMEASE PERM-RELATED"/>
    <property type="match status" value="1"/>
</dbReference>
<reference evidence="10 11" key="1">
    <citation type="submission" date="2019-05" db="EMBL/GenBank/DDBJ databases">
        <title>Nakamurella sp. N5BH11, whole genome shotgun sequence.</title>
        <authorList>
            <person name="Tuo L."/>
        </authorList>
    </citation>
    <scope>NUCLEOTIDE SEQUENCE [LARGE SCALE GENOMIC DNA]</scope>
    <source>
        <strain evidence="10 11">N5BH11</strain>
    </source>
</reference>
<dbReference type="Proteomes" id="UP000306985">
    <property type="component" value="Unassembled WGS sequence"/>
</dbReference>
<proteinExistence type="inferred from homology"/>
<comment type="caution">
    <text evidence="10">The sequence shown here is derived from an EMBL/GenBank/DDBJ whole genome shotgun (WGS) entry which is preliminary data.</text>
</comment>
<feature type="region of interest" description="Disordered" evidence="8">
    <location>
        <begin position="386"/>
        <end position="426"/>
    </location>
</feature>
<evidence type="ECO:0000256" key="2">
    <source>
        <dbReference type="ARBA" id="ARBA00009773"/>
    </source>
</evidence>
<feature type="transmembrane region" description="Helical" evidence="9">
    <location>
        <begin position="74"/>
        <end position="94"/>
    </location>
</feature>
<comment type="subcellular location">
    <subcellularLocation>
        <location evidence="1">Cell membrane</location>
        <topology evidence="1">Multi-pass membrane protein</topology>
    </subcellularLocation>
</comment>
<dbReference type="GO" id="GO:0055085">
    <property type="term" value="P:transmembrane transport"/>
    <property type="evidence" value="ECO:0007669"/>
    <property type="project" value="TreeGrafter"/>
</dbReference>
<dbReference type="GO" id="GO:0005886">
    <property type="term" value="C:plasma membrane"/>
    <property type="evidence" value="ECO:0007669"/>
    <property type="project" value="UniProtKB-SubCell"/>
</dbReference>
<feature type="compositionally biased region" description="Acidic residues" evidence="8">
    <location>
        <begin position="389"/>
        <end position="407"/>
    </location>
</feature>
<evidence type="ECO:0000256" key="8">
    <source>
        <dbReference type="SAM" id="MobiDB-lite"/>
    </source>
</evidence>
<protein>
    <submittedName>
        <fullName evidence="10">AI-2E family transporter</fullName>
    </submittedName>
</protein>
<dbReference type="EMBL" id="SZZH01000007">
    <property type="protein sequence ID" value="TKV56454.1"/>
    <property type="molecule type" value="Genomic_DNA"/>
</dbReference>
<feature type="transmembrane region" description="Helical" evidence="9">
    <location>
        <begin position="183"/>
        <end position="212"/>
    </location>
</feature>
<feature type="transmembrane region" description="Helical" evidence="9">
    <location>
        <begin position="248"/>
        <end position="268"/>
    </location>
</feature>
<keyword evidence="11" id="KW-1185">Reference proteome</keyword>
<evidence type="ECO:0000313" key="10">
    <source>
        <dbReference type="EMBL" id="TKV56454.1"/>
    </source>
</evidence>
<sequence length="426" mass="45328">MPLRWRKTGSAAQPPPPVDPDPDIMAPAPVRSAAWAQRSPQQRVKHGLVDLSSWTVRVLIIGAGLIALFWVMGWLWSILLPIFLGLLLSTVLWPPTRFLRRWLPPALAAILSVLALFAFVIGIVVLLLPQVRDQADDLVNQAANGLSTVQAWIEGPPLNLSTDTLSDLVDQGISQLRDNGQVIAAYVVSSLGTIGSAIITLVLALVLTFFFLKDGPRFLPWLRQWIGDGAGSHFTELSQRVWKALGQYVWSQAAVAAVDGIFIGLGVWLLGVPFAIPIAVLTFFGGFIPIVGAFTAGTIAVLVALVSNGLWTAVGVLVIVLVVQQLEGNVMQPILVGKTLKMHPAVVLTVVALGGTLFGIIGAFLSVPAVAVFQVVARYLREQIGAAPDPEDTDADADSDADSDDDRPDQPGDAGRPKPTPAAGTA</sequence>
<keyword evidence="3" id="KW-0813">Transport</keyword>
<dbReference type="Pfam" id="PF01594">
    <property type="entry name" value="AI-2E_transport"/>
    <property type="match status" value="1"/>
</dbReference>
<evidence type="ECO:0000256" key="3">
    <source>
        <dbReference type="ARBA" id="ARBA00022448"/>
    </source>
</evidence>
<dbReference type="OrthoDB" id="9784366at2"/>
<evidence type="ECO:0000256" key="4">
    <source>
        <dbReference type="ARBA" id="ARBA00022475"/>
    </source>
</evidence>
<keyword evidence="4" id="KW-1003">Cell membrane</keyword>
<evidence type="ECO:0000256" key="9">
    <source>
        <dbReference type="SAM" id="Phobius"/>
    </source>
</evidence>
<name>A0A4U6Q985_9ACTN</name>
<evidence type="ECO:0000256" key="7">
    <source>
        <dbReference type="ARBA" id="ARBA00023136"/>
    </source>
</evidence>
<accession>A0A4U6Q985</accession>
<gene>
    <name evidence="10" type="ORF">FDO65_20490</name>
</gene>
<evidence type="ECO:0000313" key="11">
    <source>
        <dbReference type="Proteomes" id="UP000306985"/>
    </source>
</evidence>
<feature type="transmembrane region" description="Helical" evidence="9">
    <location>
        <begin position="274"/>
        <end position="294"/>
    </location>
</feature>
<feature type="transmembrane region" description="Helical" evidence="9">
    <location>
        <begin position="301"/>
        <end position="326"/>
    </location>
</feature>
<feature type="region of interest" description="Disordered" evidence="8">
    <location>
        <begin position="1"/>
        <end position="23"/>
    </location>
</feature>
<comment type="similarity">
    <text evidence="2">Belongs to the autoinducer-2 exporter (AI-2E) (TC 2.A.86) family.</text>
</comment>
<evidence type="ECO:0000256" key="6">
    <source>
        <dbReference type="ARBA" id="ARBA00022989"/>
    </source>
</evidence>
<dbReference type="AlphaFoldDB" id="A0A4U6Q985"/>
<feature type="transmembrane region" description="Helical" evidence="9">
    <location>
        <begin position="346"/>
        <end position="373"/>
    </location>
</feature>
<dbReference type="InterPro" id="IPR002549">
    <property type="entry name" value="AI-2E-like"/>
</dbReference>